<accession>A0A409XY10</accession>
<feature type="region of interest" description="Disordered" evidence="1">
    <location>
        <begin position="57"/>
        <end position="76"/>
    </location>
</feature>
<comment type="caution">
    <text evidence="2">The sequence shown here is derived from an EMBL/GenBank/DDBJ whole genome shotgun (WGS) entry which is preliminary data.</text>
</comment>
<reference evidence="2 3" key="1">
    <citation type="journal article" date="2018" name="Evol. Lett.">
        <title>Horizontal gene cluster transfer increased hallucinogenic mushroom diversity.</title>
        <authorList>
            <person name="Reynolds H.T."/>
            <person name="Vijayakumar V."/>
            <person name="Gluck-Thaler E."/>
            <person name="Korotkin H.B."/>
            <person name="Matheny P.B."/>
            <person name="Slot J.C."/>
        </authorList>
    </citation>
    <scope>NUCLEOTIDE SEQUENCE [LARGE SCALE GENOMIC DNA]</scope>
    <source>
        <strain evidence="2 3">SRW20</strain>
    </source>
</reference>
<evidence type="ECO:0000313" key="2">
    <source>
        <dbReference type="EMBL" id="PPQ95626.1"/>
    </source>
</evidence>
<dbReference type="EMBL" id="NHYE01001421">
    <property type="protein sequence ID" value="PPQ95626.1"/>
    <property type="molecule type" value="Genomic_DNA"/>
</dbReference>
<gene>
    <name evidence="2" type="ORF">CVT26_008655</name>
</gene>
<evidence type="ECO:0000256" key="1">
    <source>
        <dbReference type="SAM" id="MobiDB-lite"/>
    </source>
</evidence>
<sequence length="107" mass="12121">MTLWQAKSSSSDYSQVDVALKIMASCTNRTRYNPPSTLHHRKSQSIISNRPRTTYAYAQSPHPLPDLPDPEYGVDPLPHSSPSFHLPFRHSHVIRFTYIVAISDVDS</sequence>
<keyword evidence="3" id="KW-1185">Reference proteome</keyword>
<dbReference type="InParanoid" id="A0A409XY10"/>
<organism evidence="2 3">
    <name type="scientific">Gymnopilus dilepis</name>
    <dbReference type="NCBI Taxonomy" id="231916"/>
    <lineage>
        <taxon>Eukaryota</taxon>
        <taxon>Fungi</taxon>
        <taxon>Dikarya</taxon>
        <taxon>Basidiomycota</taxon>
        <taxon>Agaricomycotina</taxon>
        <taxon>Agaricomycetes</taxon>
        <taxon>Agaricomycetidae</taxon>
        <taxon>Agaricales</taxon>
        <taxon>Agaricineae</taxon>
        <taxon>Hymenogastraceae</taxon>
        <taxon>Gymnopilus</taxon>
    </lineage>
</organism>
<name>A0A409XY10_9AGAR</name>
<protein>
    <submittedName>
        <fullName evidence="2">Uncharacterized protein</fullName>
    </submittedName>
</protein>
<dbReference type="Proteomes" id="UP000284706">
    <property type="component" value="Unassembled WGS sequence"/>
</dbReference>
<evidence type="ECO:0000313" key="3">
    <source>
        <dbReference type="Proteomes" id="UP000284706"/>
    </source>
</evidence>
<proteinExistence type="predicted"/>
<dbReference type="AlphaFoldDB" id="A0A409XY10"/>